<accession>A0A3E3DR49</accession>
<name>A0A3E3DR49_9FIRM</name>
<evidence type="ECO:0000256" key="1">
    <source>
        <dbReference type="SAM" id="Phobius"/>
    </source>
</evidence>
<keyword evidence="1" id="KW-1133">Transmembrane helix</keyword>
<feature type="transmembrane region" description="Helical" evidence="1">
    <location>
        <begin position="42"/>
        <end position="62"/>
    </location>
</feature>
<dbReference type="RefSeq" id="WP_054344618.1">
    <property type="nucleotide sequence ID" value="NZ_QTJW01000003.1"/>
</dbReference>
<evidence type="ECO:0000313" key="3">
    <source>
        <dbReference type="Proteomes" id="UP000261023"/>
    </source>
</evidence>
<feature type="transmembrane region" description="Helical" evidence="1">
    <location>
        <begin position="6"/>
        <end position="21"/>
    </location>
</feature>
<keyword evidence="1" id="KW-0812">Transmembrane</keyword>
<reference evidence="2 3" key="1">
    <citation type="submission" date="2018-08" db="EMBL/GenBank/DDBJ databases">
        <title>A genome reference for cultivated species of the human gut microbiota.</title>
        <authorList>
            <person name="Zou Y."/>
            <person name="Xue W."/>
            <person name="Luo G."/>
        </authorList>
    </citation>
    <scope>NUCLEOTIDE SEQUENCE [LARGE SCALE GENOMIC DNA]</scope>
    <source>
        <strain evidence="2 3">AF19-13AC</strain>
    </source>
</reference>
<comment type="caution">
    <text evidence="2">The sequence shown here is derived from an EMBL/GenBank/DDBJ whole genome shotgun (WGS) entry which is preliminary data.</text>
</comment>
<evidence type="ECO:0000313" key="2">
    <source>
        <dbReference type="EMBL" id="RGD71794.1"/>
    </source>
</evidence>
<dbReference type="OrthoDB" id="2054509at2"/>
<dbReference type="Pfam" id="PF20197">
    <property type="entry name" value="DUF6560"/>
    <property type="match status" value="1"/>
</dbReference>
<protein>
    <submittedName>
        <fullName evidence="2">Uncharacterized protein</fullName>
    </submittedName>
</protein>
<proteinExistence type="predicted"/>
<organism evidence="2 3">
    <name type="scientific">Hungatella hathewayi</name>
    <dbReference type="NCBI Taxonomy" id="154046"/>
    <lineage>
        <taxon>Bacteria</taxon>
        <taxon>Bacillati</taxon>
        <taxon>Bacillota</taxon>
        <taxon>Clostridia</taxon>
        <taxon>Lachnospirales</taxon>
        <taxon>Lachnospiraceae</taxon>
        <taxon>Hungatella</taxon>
    </lineage>
</organism>
<keyword evidence="1" id="KW-0472">Membrane</keyword>
<sequence length="183" mass="20979">MKYIGAIITTYIVLFVLDIMQRRNHKQTQSLKKFTVRTITDVSIVCAVGAIFVIGAMVFALIDEPEIFKKNTFIMIIVVALLGLMFLGMIAPLKGVWDICVDDNDVTVIKVFLFKSHWKISDISYCKMKRGGMNVYINGRKKKAFFVDAMTDHFDNFIKRMEKEGKEIIVLEPKELSNQKNKS</sequence>
<dbReference type="AlphaFoldDB" id="A0A3E3DR49"/>
<feature type="transmembrane region" description="Helical" evidence="1">
    <location>
        <begin position="74"/>
        <end position="93"/>
    </location>
</feature>
<dbReference type="Proteomes" id="UP000261023">
    <property type="component" value="Unassembled WGS sequence"/>
</dbReference>
<dbReference type="InterPro" id="IPR046690">
    <property type="entry name" value="DUF6560"/>
</dbReference>
<dbReference type="EMBL" id="QTJW01000003">
    <property type="protein sequence ID" value="RGD71794.1"/>
    <property type="molecule type" value="Genomic_DNA"/>
</dbReference>
<gene>
    <name evidence="2" type="ORF">DWX31_05850</name>
</gene>